<organism evidence="1 2">
    <name type="scientific">Nonomuraea rosea</name>
    <dbReference type="NCBI Taxonomy" id="638574"/>
    <lineage>
        <taxon>Bacteria</taxon>
        <taxon>Bacillati</taxon>
        <taxon>Actinomycetota</taxon>
        <taxon>Actinomycetes</taxon>
        <taxon>Streptosporangiales</taxon>
        <taxon>Streptosporangiaceae</taxon>
        <taxon>Nonomuraea</taxon>
    </lineage>
</organism>
<keyword evidence="2" id="KW-1185">Reference proteome</keyword>
<accession>A0ABP6VJ06</accession>
<comment type="caution">
    <text evidence="1">The sequence shown here is derived from an EMBL/GenBank/DDBJ whole genome shotgun (WGS) entry which is preliminary data.</text>
</comment>
<evidence type="ECO:0000313" key="2">
    <source>
        <dbReference type="Proteomes" id="UP001500630"/>
    </source>
</evidence>
<evidence type="ECO:0000313" key="1">
    <source>
        <dbReference type="EMBL" id="GAA3534719.1"/>
    </source>
</evidence>
<proteinExistence type="predicted"/>
<sequence>MVFDDDALIAALDDDTAVLRATAAPAAADLQAMLQLCASGKLRCSETTHRPGAATVAAVAAVLADGDFYAGEPIAAFAWPLLLQAGGLAELAGGKLRLTARGRTALGRPAAETIKHLWRRWVSGGLIDELTRIEEIKGQRSKNVLTAVKPRRQHVAAALALCEPGGWVRIDDLFAQMRRQGLDPVIARSGRALWKLYLVDHEYGSLGYAGYGDWPILQGRYTLAVVFEYAATLGLVDVAYVEPDGARDDYHGNWGADSLDRLSRYDGLRAVRLNPLGAYVLGLSKAFESPEPAVEQMLKVLPNFDVVATGTLRPADRLTLDAYATRTSDRVWTLSARSLRQALSSGENLARLRTFLGERCGHDLPATVTTLFADVERRARQVRDHGLVRLVEAEDAAIAALIAGDRKAGPLCRSLGDRYLYVAPEDEAAFRRAALALGYVV</sequence>
<reference evidence="2" key="1">
    <citation type="journal article" date="2019" name="Int. J. Syst. Evol. Microbiol.">
        <title>The Global Catalogue of Microorganisms (GCM) 10K type strain sequencing project: providing services to taxonomists for standard genome sequencing and annotation.</title>
        <authorList>
            <consortium name="The Broad Institute Genomics Platform"/>
            <consortium name="The Broad Institute Genome Sequencing Center for Infectious Disease"/>
            <person name="Wu L."/>
            <person name="Ma J."/>
        </authorList>
    </citation>
    <scope>NUCLEOTIDE SEQUENCE [LARGE SCALE GENOMIC DNA]</scope>
    <source>
        <strain evidence="2">JCM 17326</strain>
    </source>
</reference>
<dbReference type="Proteomes" id="UP001500630">
    <property type="component" value="Unassembled WGS sequence"/>
</dbReference>
<name>A0ABP6VJ06_9ACTN</name>
<gene>
    <name evidence="1" type="ORF">GCM10022419_012740</name>
</gene>
<dbReference type="RefSeq" id="WP_345559624.1">
    <property type="nucleotide sequence ID" value="NZ_BAABDQ010000002.1"/>
</dbReference>
<protein>
    <recommendedName>
        <fullName evidence="3">Helicase XPB/Ssl2 N-terminal domain-containing protein</fullName>
    </recommendedName>
</protein>
<dbReference type="EMBL" id="BAABDQ010000002">
    <property type="protein sequence ID" value="GAA3534719.1"/>
    <property type="molecule type" value="Genomic_DNA"/>
</dbReference>
<evidence type="ECO:0008006" key="3">
    <source>
        <dbReference type="Google" id="ProtNLM"/>
    </source>
</evidence>